<reference evidence="2" key="1">
    <citation type="journal article" date="2014" name="Proc. Natl. Acad. Sci. U.S.A.">
        <title>Extensive sampling of basidiomycete genomes demonstrates inadequacy of the white-rot/brown-rot paradigm for wood decay fungi.</title>
        <authorList>
            <person name="Riley R."/>
            <person name="Salamov A.A."/>
            <person name="Brown D.W."/>
            <person name="Nagy L.G."/>
            <person name="Floudas D."/>
            <person name="Held B.W."/>
            <person name="Levasseur A."/>
            <person name="Lombard V."/>
            <person name="Morin E."/>
            <person name="Otillar R."/>
            <person name="Lindquist E.A."/>
            <person name="Sun H."/>
            <person name="LaButti K.M."/>
            <person name="Schmutz J."/>
            <person name="Jabbour D."/>
            <person name="Luo H."/>
            <person name="Baker S.E."/>
            <person name="Pisabarro A.G."/>
            <person name="Walton J.D."/>
            <person name="Blanchette R.A."/>
            <person name="Henrissat B."/>
            <person name="Martin F."/>
            <person name="Cullen D."/>
            <person name="Hibbett D.S."/>
            <person name="Grigoriev I.V."/>
        </authorList>
    </citation>
    <scope>NUCLEOTIDE SEQUENCE [LARGE SCALE GENOMIC DNA]</scope>
    <source>
        <strain evidence="2">CBS 339.88</strain>
    </source>
</reference>
<dbReference type="Proteomes" id="UP000027222">
    <property type="component" value="Unassembled WGS sequence"/>
</dbReference>
<dbReference type="AlphaFoldDB" id="A0A067TGP0"/>
<keyword evidence="2" id="KW-1185">Reference proteome</keyword>
<organism evidence="1 2">
    <name type="scientific">Galerina marginata (strain CBS 339.88)</name>
    <dbReference type="NCBI Taxonomy" id="685588"/>
    <lineage>
        <taxon>Eukaryota</taxon>
        <taxon>Fungi</taxon>
        <taxon>Dikarya</taxon>
        <taxon>Basidiomycota</taxon>
        <taxon>Agaricomycotina</taxon>
        <taxon>Agaricomycetes</taxon>
        <taxon>Agaricomycetidae</taxon>
        <taxon>Agaricales</taxon>
        <taxon>Agaricineae</taxon>
        <taxon>Strophariaceae</taxon>
        <taxon>Galerina</taxon>
    </lineage>
</organism>
<protein>
    <submittedName>
        <fullName evidence="1">Uncharacterized protein</fullName>
    </submittedName>
</protein>
<gene>
    <name evidence="1" type="ORF">GALMADRAFT_138030</name>
</gene>
<name>A0A067TGP0_GALM3</name>
<evidence type="ECO:0000313" key="1">
    <source>
        <dbReference type="EMBL" id="KDR79074.1"/>
    </source>
</evidence>
<sequence>MASNQYTPAQARKGGVVTSRFANPWTTLADVRGDGNDFLAKLTKLEEVTTHITSSYIVKELVFHT</sequence>
<dbReference type="EMBL" id="KL142374">
    <property type="protein sequence ID" value="KDR79074.1"/>
    <property type="molecule type" value="Genomic_DNA"/>
</dbReference>
<proteinExistence type="predicted"/>
<evidence type="ECO:0000313" key="2">
    <source>
        <dbReference type="Proteomes" id="UP000027222"/>
    </source>
</evidence>
<dbReference type="HOGENOM" id="CLU_2849851_0_0_1"/>
<accession>A0A067TGP0</accession>